<comment type="function">
    <text evidence="1">Synthesis and degradation of fructose 2,6-bisphosphate.</text>
</comment>
<feature type="non-terminal residue" evidence="10">
    <location>
        <position position="1"/>
    </location>
</feature>
<evidence type="ECO:0000256" key="2">
    <source>
        <dbReference type="ARBA" id="ARBA00011738"/>
    </source>
</evidence>
<dbReference type="GO" id="GO:0006000">
    <property type="term" value="P:fructose metabolic process"/>
    <property type="evidence" value="ECO:0007669"/>
    <property type="project" value="InterPro"/>
</dbReference>
<sequence length="91" mass="10150">QQVKLSSPDYKGRAQEEAVADFLQRIECYKATYEPLDDELDSRTVYYLMNIHVTPRAIYLSRHGESLLNLQGRIGGDSGLSPRGHQVGLGG</sequence>
<keyword evidence="6" id="KW-0418">Kinase</keyword>
<organism evidence="10 11">
    <name type="scientific">Calyptomena viridis</name>
    <name type="common">Lesser green broadbill</name>
    <dbReference type="NCBI Taxonomy" id="135972"/>
    <lineage>
        <taxon>Eukaryota</taxon>
        <taxon>Metazoa</taxon>
        <taxon>Chordata</taxon>
        <taxon>Craniata</taxon>
        <taxon>Vertebrata</taxon>
        <taxon>Euteleostomi</taxon>
        <taxon>Archelosauria</taxon>
        <taxon>Archosauria</taxon>
        <taxon>Dinosauria</taxon>
        <taxon>Saurischia</taxon>
        <taxon>Theropoda</taxon>
        <taxon>Coelurosauria</taxon>
        <taxon>Aves</taxon>
        <taxon>Neognathae</taxon>
        <taxon>Neoaves</taxon>
        <taxon>Telluraves</taxon>
        <taxon>Australaves</taxon>
        <taxon>Passeriformes</taxon>
        <taxon>Eurylaimidae</taxon>
        <taxon>Calyptomena</taxon>
    </lineage>
</organism>
<dbReference type="PANTHER" id="PTHR10606">
    <property type="entry name" value="6-PHOSPHOFRUCTO-2-KINASE/FRUCTOSE-2,6-BISPHOSPHATASE"/>
    <property type="match status" value="1"/>
</dbReference>
<dbReference type="PIRSF" id="PIRSF000709">
    <property type="entry name" value="6PFK_2-Ptase"/>
    <property type="match status" value="1"/>
</dbReference>
<keyword evidence="4" id="KW-0808">Transferase</keyword>
<accession>A0A851BY51</accession>
<dbReference type="GO" id="GO:0043540">
    <property type="term" value="C:6-phosphofructo-2-kinase/fructose-2,6-biphosphatase complex"/>
    <property type="evidence" value="ECO:0007669"/>
    <property type="project" value="TreeGrafter"/>
</dbReference>
<dbReference type="InterPro" id="IPR027417">
    <property type="entry name" value="P-loop_NTPase"/>
</dbReference>
<dbReference type="PANTHER" id="PTHR10606:SF15">
    <property type="entry name" value="6-PHOSPHOFRUCTO-2-KINASE_FRUCTOSE-2,6-BISPHOSPHATASE 1"/>
    <property type="match status" value="1"/>
</dbReference>
<dbReference type="PROSITE" id="PS00175">
    <property type="entry name" value="PG_MUTASE"/>
    <property type="match status" value="1"/>
</dbReference>
<reference evidence="10" key="1">
    <citation type="submission" date="2019-10" db="EMBL/GenBank/DDBJ databases">
        <title>Bird 10,000 Genomes (B10K) Project - Family phase.</title>
        <authorList>
            <person name="Zhang G."/>
        </authorList>
    </citation>
    <scope>NUCLEOTIDE SEQUENCE</scope>
    <source>
        <strain evidence="10">B10K-DU-002-55</strain>
        <tissue evidence="10">Muscle</tissue>
    </source>
</reference>
<dbReference type="Gene3D" id="3.40.50.300">
    <property type="entry name" value="P-loop containing nucleotide triphosphate hydrolases"/>
    <property type="match status" value="1"/>
</dbReference>
<dbReference type="AlphaFoldDB" id="A0A851BY51"/>
<evidence type="ECO:0000256" key="8">
    <source>
        <dbReference type="ARBA" id="ARBA00022840"/>
    </source>
</evidence>
<evidence type="ECO:0000259" key="9">
    <source>
        <dbReference type="Pfam" id="PF01591"/>
    </source>
</evidence>
<proteinExistence type="predicted"/>
<keyword evidence="5" id="KW-0547">Nucleotide-binding</keyword>
<keyword evidence="11" id="KW-1185">Reference proteome</keyword>
<evidence type="ECO:0000256" key="5">
    <source>
        <dbReference type="ARBA" id="ARBA00022741"/>
    </source>
</evidence>
<comment type="caution">
    <text evidence="10">The sequence shown here is derived from an EMBL/GenBank/DDBJ whole genome shotgun (WGS) entry which is preliminary data.</text>
</comment>
<evidence type="ECO:0000256" key="6">
    <source>
        <dbReference type="ARBA" id="ARBA00022777"/>
    </source>
</evidence>
<feature type="non-terminal residue" evidence="10">
    <location>
        <position position="91"/>
    </location>
</feature>
<evidence type="ECO:0000256" key="7">
    <source>
        <dbReference type="ARBA" id="ARBA00022801"/>
    </source>
</evidence>
<gene>
    <name evidence="10" type="primary">F26l</name>
    <name evidence="10" type="ORF">CALVIR_R10839</name>
</gene>
<evidence type="ECO:0000313" key="11">
    <source>
        <dbReference type="Proteomes" id="UP000642973"/>
    </source>
</evidence>
<dbReference type="InterPro" id="IPR013079">
    <property type="entry name" value="6Phosfructo_kin"/>
</dbReference>
<protein>
    <submittedName>
        <fullName evidence="10">F26L bisphosphatase</fullName>
    </submittedName>
</protein>
<feature type="domain" description="6-phosphofructo-2-kinase" evidence="9">
    <location>
        <begin position="2"/>
        <end position="42"/>
    </location>
</feature>
<dbReference type="Proteomes" id="UP000642973">
    <property type="component" value="Unassembled WGS sequence"/>
</dbReference>
<name>A0A851BY51_CALVR</name>
<dbReference type="GO" id="GO:0004331">
    <property type="term" value="F:fructose-2,6-bisphosphate 2-phosphatase activity"/>
    <property type="evidence" value="ECO:0007669"/>
    <property type="project" value="TreeGrafter"/>
</dbReference>
<evidence type="ECO:0000256" key="3">
    <source>
        <dbReference type="ARBA" id="ARBA00022553"/>
    </source>
</evidence>
<keyword evidence="7" id="KW-0378">Hydrolase</keyword>
<keyword evidence="8" id="KW-0067">ATP-binding</keyword>
<dbReference type="GO" id="GO:0005524">
    <property type="term" value="F:ATP binding"/>
    <property type="evidence" value="ECO:0007669"/>
    <property type="project" value="UniProtKB-KW"/>
</dbReference>
<dbReference type="Gene3D" id="3.40.50.1240">
    <property type="entry name" value="Phosphoglycerate mutase-like"/>
    <property type="match status" value="1"/>
</dbReference>
<dbReference type="GO" id="GO:0006003">
    <property type="term" value="P:fructose 2,6-bisphosphate metabolic process"/>
    <property type="evidence" value="ECO:0007669"/>
    <property type="project" value="InterPro"/>
</dbReference>
<dbReference type="GO" id="GO:0003873">
    <property type="term" value="F:6-phosphofructo-2-kinase activity"/>
    <property type="evidence" value="ECO:0007669"/>
    <property type="project" value="InterPro"/>
</dbReference>
<dbReference type="InterPro" id="IPR003094">
    <property type="entry name" value="6Pfruct_kin"/>
</dbReference>
<evidence type="ECO:0000256" key="1">
    <source>
        <dbReference type="ARBA" id="ARBA00003771"/>
    </source>
</evidence>
<keyword evidence="3" id="KW-0597">Phosphoprotein</keyword>
<dbReference type="Pfam" id="PF01591">
    <property type="entry name" value="6PF2K"/>
    <property type="match status" value="1"/>
</dbReference>
<comment type="subunit">
    <text evidence="2">Homodimer.</text>
</comment>
<dbReference type="InterPro" id="IPR001345">
    <property type="entry name" value="PG/BPGM_mutase_AS"/>
</dbReference>
<dbReference type="InterPro" id="IPR029033">
    <property type="entry name" value="His_PPase_superfam"/>
</dbReference>
<dbReference type="EMBL" id="WEIV01001438">
    <property type="protein sequence ID" value="NWI49308.1"/>
    <property type="molecule type" value="Genomic_DNA"/>
</dbReference>
<dbReference type="SUPFAM" id="SSF53254">
    <property type="entry name" value="Phosphoglycerate mutase-like"/>
    <property type="match status" value="1"/>
</dbReference>
<evidence type="ECO:0000313" key="10">
    <source>
        <dbReference type="EMBL" id="NWI49308.1"/>
    </source>
</evidence>
<evidence type="ECO:0000256" key="4">
    <source>
        <dbReference type="ARBA" id="ARBA00022679"/>
    </source>
</evidence>